<proteinExistence type="inferred from homology"/>
<dbReference type="InterPro" id="IPR035901">
    <property type="entry name" value="GIY-YIG_endonuc_sf"/>
</dbReference>
<dbReference type="Pfam" id="PF01541">
    <property type="entry name" value="GIY-YIG"/>
    <property type="match status" value="1"/>
</dbReference>
<dbReference type="Gene3D" id="3.40.1440.10">
    <property type="entry name" value="GIY-YIG endonuclease"/>
    <property type="match status" value="1"/>
</dbReference>
<protein>
    <recommendedName>
        <fullName evidence="2">GIY-YIG domain-containing protein</fullName>
    </recommendedName>
</protein>
<dbReference type="Proteomes" id="UP000178240">
    <property type="component" value="Unassembled WGS sequence"/>
</dbReference>
<dbReference type="InterPro" id="IPR050190">
    <property type="entry name" value="UPF0213_domain"/>
</dbReference>
<comment type="similarity">
    <text evidence="1">Belongs to the UPF0213 family.</text>
</comment>
<dbReference type="PANTHER" id="PTHR34477">
    <property type="entry name" value="UPF0213 PROTEIN YHBQ"/>
    <property type="match status" value="1"/>
</dbReference>
<dbReference type="AlphaFoldDB" id="A0A1G1Y1M7"/>
<dbReference type="PROSITE" id="PS50164">
    <property type="entry name" value="GIY_YIG"/>
    <property type="match status" value="1"/>
</dbReference>
<dbReference type="SMART" id="SM00465">
    <property type="entry name" value="GIYc"/>
    <property type="match status" value="1"/>
</dbReference>
<sequence>MKNYYIYIITNQRNNVLYTGVTNDLNRRIYEHKNKLIPGFSHKYNLNKLVYYEESNGIYNAIIREKQIKNWHREWKVNLITSVNPRWEDLYIL</sequence>
<dbReference type="CDD" id="cd10448">
    <property type="entry name" value="GIY-YIG_unchar_3"/>
    <property type="match status" value="1"/>
</dbReference>
<dbReference type="SUPFAM" id="SSF82771">
    <property type="entry name" value="GIY-YIG endonuclease"/>
    <property type="match status" value="1"/>
</dbReference>
<gene>
    <name evidence="3" type="ORF">A2744_04600</name>
</gene>
<evidence type="ECO:0000256" key="1">
    <source>
        <dbReference type="ARBA" id="ARBA00007435"/>
    </source>
</evidence>
<dbReference type="EMBL" id="MHIE01000006">
    <property type="protein sequence ID" value="OGY46243.1"/>
    <property type="molecule type" value="Genomic_DNA"/>
</dbReference>
<evidence type="ECO:0000313" key="4">
    <source>
        <dbReference type="Proteomes" id="UP000178240"/>
    </source>
</evidence>
<evidence type="ECO:0000259" key="2">
    <source>
        <dbReference type="PROSITE" id="PS50164"/>
    </source>
</evidence>
<accession>A0A1G1Y1M7</accession>
<evidence type="ECO:0000313" key="3">
    <source>
        <dbReference type="EMBL" id="OGY46243.1"/>
    </source>
</evidence>
<organism evidence="3 4">
    <name type="scientific">Candidatus Buchananbacteria bacterium RIFCSPHIGHO2_01_FULL_44_11</name>
    <dbReference type="NCBI Taxonomy" id="1797535"/>
    <lineage>
        <taxon>Bacteria</taxon>
        <taxon>Candidatus Buchananiibacteriota</taxon>
    </lineage>
</organism>
<reference evidence="3 4" key="1">
    <citation type="journal article" date="2016" name="Nat. Commun.">
        <title>Thousands of microbial genomes shed light on interconnected biogeochemical processes in an aquifer system.</title>
        <authorList>
            <person name="Anantharaman K."/>
            <person name="Brown C.T."/>
            <person name="Hug L.A."/>
            <person name="Sharon I."/>
            <person name="Castelle C.J."/>
            <person name="Probst A.J."/>
            <person name="Thomas B.C."/>
            <person name="Singh A."/>
            <person name="Wilkins M.J."/>
            <person name="Karaoz U."/>
            <person name="Brodie E.L."/>
            <person name="Williams K.H."/>
            <person name="Hubbard S.S."/>
            <person name="Banfield J.F."/>
        </authorList>
    </citation>
    <scope>NUCLEOTIDE SEQUENCE [LARGE SCALE GENOMIC DNA]</scope>
</reference>
<comment type="caution">
    <text evidence="3">The sequence shown here is derived from an EMBL/GenBank/DDBJ whole genome shotgun (WGS) entry which is preliminary data.</text>
</comment>
<dbReference type="STRING" id="1797535.A2744_04600"/>
<dbReference type="InterPro" id="IPR000305">
    <property type="entry name" value="GIY-YIG_endonuc"/>
</dbReference>
<name>A0A1G1Y1M7_9BACT</name>
<feature type="domain" description="GIY-YIG" evidence="2">
    <location>
        <begin position="2"/>
        <end position="79"/>
    </location>
</feature>
<dbReference type="PANTHER" id="PTHR34477:SF5">
    <property type="entry name" value="BSL5627 PROTEIN"/>
    <property type="match status" value="1"/>
</dbReference>